<dbReference type="EMBL" id="JBDJPC010000001">
    <property type="protein sequence ID" value="KAL1516143.1"/>
    <property type="molecule type" value="Genomic_DNA"/>
</dbReference>
<gene>
    <name evidence="2" type="ORF">ABEB36_000063</name>
</gene>
<reference evidence="2 3" key="1">
    <citation type="submission" date="2024-05" db="EMBL/GenBank/DDBJ databases">
        <title>Genetic variation in Jamaican populations of the coffee berry borer (Hypothenemus hampei).</title>
        <authorList>
            <person name="Errbii M."/>
            <person name="Myrie A."/>
        </authorList>
    </citation>
    <scope>NUCLEOTIDE SEQUENCE [LARGE SCALE GENOMIC DNA]</scope>
    <source>
        <strain evidence="2">JA-Hopewell-2020-01-JO</strain>
        <tissue evidence="2">Whole body</tissue>
    </source>
</reference>
<evidence type="ECO:0000313" key="3">
    <source>
        <dbReference type="Proteomes" id="UP001566132"/>
    </source>
</evidence>
<evidence type="ECO:0000313" key="2">
    <source>
        <dbReference type="EMBL" id="KAL1516143.1"/>
    </source>
</evidence>
<dbReference type="AlphaFoldDB" id="A0ABD1FBZ5"/>
<proteinExistence type="predicted"/>
<feature type="region of interest" description="Disordered" evidence="1">
    <location>
        <begin position="17"/>
        <end position="37"/>
    </location>
</feature>
<dbReference type="Proteomes" id="UP001566132">
    <property type="component" value="Unassembled WGS sequence"/>
</dbReference>
<comment type="caution">
    <text evidence="2">The sequence shown here is derived from an EMBL/GenBank/DDBJ whole genome shotgun (WGS) entry which is preliminary data.</text>
</comment>
<accession>A0ABD1FBZ5</accession>
<protein>
    <submittedName>
        <fullName evidence="2">Uncharacterized protein</fullName>
    </submittedName>
</protein>
<organism evidence="2 3">
    <name type="scientific">Hypothenemus hampei</name>
    <name type="common">Coffee berry borer</name>
    <dbReference type="NCBI Taxonomy" id="57062"/>
    <lineage>
        <taxon>Eukaryota</taxon>
        <taxon>Metazoa</taxon>
        <taxon>Ecdysozoa</taxon>
        <taxon>Arthropoda</taxon>
        <taxon>Hexapoda</taxon>
        <taxon>Insecta</taxon>
        <taxon>Pterygota</taxon>
        <taxon>Neoptera</taxon>
        <taxon>Endopterygota</taxon>
        <taxon>Coleoptera</taxon>
        <taxon>Polyphaga</taxon>
        <taxon>Cucujiformia</taxon>
        <taxon>Curculionidae</taxon>
        <taxon>Scolytinae</taxon>
        <taxon>Hypothenemus</taxon>
    </lineage>
</organism>
<evidence type="ECO:0000256" key="1">
    <source>
        <dbReference type="SAM" id="MobiDB-lite"/>
    </source>
</evidence>
<keyword evidence="3" id="KW-1185">Reference proteome</keyword>
<sequence>MNCHKQHEYPMISQALVNQERRHTEHQISRDQSRGRRRSIRSLIIDSRSFNAQEDRIIGRNESIWERSLLGLGIALRLYTSHSLGML</sequence>
<name>A0ABD1FBZ5_HYPHA</name>
<feature type="compositionally biased region" description="Basic and acidic residues" evidence="1">
    <location>
        <begin position="19"/>
        <end position="34"/>
    </location>
</feature>